<evidence type="ECO:0000256" key="5">
    <source>
        <dbReference type="ARBA" id="ARBA00022989"/>
    </source>
</evidence>
<evidence type="ECO:0000256" key="3">
    <source>
        <dbReference type="ARBA" id="ARBA00022692"/>
    </source>
</evidence>
<dbReference type="PROSITE" id="PS50261">
    <property type="entry name" value="G_PROTEIN_RECEP_F2_4"/>
    <property type="match status" value="1"/>
</dbReference>
<feature type="transmembrane region" description="Helical" evidence="13">
    <location>
        <begin position="840"/>
        <end position="861"/>
    </location>
</feature>
<dbReference type="PROSITE" id="PS50227">
    <property type="entry name" value="G_PROTEIN_RECEP_F2_3"/>
    <property type="match status" value="1"/>
</dbReference>
<evidence type="ECO:0000256" key="8">
    <source>
        <dbReference type="ARBA" id="ARBA00023157"/>
    </source>
</evidence>
<dbReference type="Gene3D" id="2.60.220.50">
    <property type="match status" value="1"/>
</dbReference>
<dbReference type="CDD" id="cd00037">
    <property type="entry name" value="CLECT"/>
    <property type="match status" value="1"/>
</dbReference>
<dbReference type="PANTHER" id="PTHR12011:SF347">
    <property type="entry name" value="FI21270P1-RELATED"/>
    <property type="match status" value="1"/>
</dbReference>
<reference evidence="19" key="1">
    <citation type="submission" date="2025-08" db="UniProtKB">
        <authorList>
            <consortium name="RefSeq"/>
        </authorList>
    </citation>
    <scope>IDENTIFICATION</scope>
    <source>
        <tissue evidence="19">Muscle</tissue>
    </source>
</reference>
<dbReference type="InterPro" id="IPR001879">
    <property type="entry name" value="GPCR_2_extracellular_dom"/>
</dbReference>
<dbReference type="PROSITE" id="PS50041">
    <property type="entry name" value="C_TYPE_LECTIN_2"/>
    <property type="match status" value="1"/>
</dbReference>
<name>A0ABM1S392_LIMPO</name>
<dbReference type="InterPro" id="IPR000832">
    <property type="entry name" value="GPCR_2_secretin-like"/>
</dbReference>
<evidence type="ECO:0000313" key="18">
    <source>
        <dbReference type="Proteomes" id="UP000694941"/>
    </source>
</evidence>
<keyword evidence="11" id="KW-0175">Coiled coil</keyword>
<dbReference type="PROSITE" id="PS50221">
    <property type="entry name" value="GAIN_B"/>
    <property type="match status" value="1"/>
</dbReference>
<dbReference type="Gene3D" id="4.10.1240.10">
    <property type="entry name" value="GPCR, family 2, extracellular hormone receptor domain"/>
    <property type="match status" value="1"/>
</dbReference>
<feature type="domain" description="G-protein coupled receptors family 2 profile 2" evidence="17">
    <location>
        <begin position="652"/>
        <end position="892"/>
    </location>
</feature>
<keyword evidence="3 13" id="KW-0812">Transmembrane</keyword>
<keyword evidence="2" id="KW-1003">Cell membrane</keyword>
<dbReference type="Gene3D" id="1.25.40.610">
    <property type="match status" value="1"/>
</dbReference>
<keyword evidence="8" id="KW-1015">Disulfide bond</keyword>
<evidence type="ECO:0000313" key="19">
    <source>
        <dbReference type="RefSeq" id="XP_022238097.1"/>
    </source>
</evidence>
<dbReference type="InterPro" id="IPR000203">
    <property type="entry name" value="GPS"/>
</dbReference>
<gene>
    <name evidence="19" type="primary">LOC111085126</name>
</gene>
<dbReference type="InterPro" id="IPR016187">
    <property type="entry name" value="CTDL_fold"/>
</dbReference>
<evidence type="ECO:0000256" key="6">
    <source>
        <dbReference type="ARBA" id="ARBA00023040"/>
    </source>
</evidence>
<dbReference type="RefSeq" id="XP_022238097.1">
    <property type="nucleotide sequence ID" value="XM_022382389.1"/>
</dbReference>
<dbReference type="PANTHER" id="PTHR12011">
    <property type="entry name" value="ADHESION G-PROTEIN COUPLED RECEPTOR"/>
    <property type="match status" value="1"/>
</dbReference>
<feature type="domain" description="C-type lectin" evidence="14">
    <location>
        <begin position="3"/>
        <end position="144"/>
    </location>
</feature>
<dbReference type="Gene3D" id="1.20.1070.10">
    <property type="entry name" value="Rhodopsin 7-helix transmembrane proteins"/>
    <property type="match status" value="1"/>
</dbReference>
<feature type="domain" description="GAIN-B" evidence="15">
    <location>
        <begin position="469"/>
        <end position="644"/>
    </location>
</feature>
<protein>
    <submittedName>
        <fullName evidence="19">Adhesion G protein-coupled receptor L2-like</fullName>
    </submittedName>
</protein>
<feature type="transmembrane region" description="Helical" evidence="13">
    <location>
        <begin position="687"/>
        <end position="705"/>
    </location>
</feature>
<evidence type="ECO:0000256" key="11">
    <source>
        <dbReference type="SAM" id="Coils"/>
    </source>
</evidence>
<dbReference type="InterPro" id="IPR016186">
    <property type="entry name" value="C-type_lectin-like/link_sf"/>
</dbReference>
<dbReference type="Pfam" id="PF01825">
    <property type="entry name" value="GPS"/>
    <property type="match status" value="1"/>
</dbReference>
<evidence type="ECO:0000256" key="9">
    <source>
        <dbReference type="ARBA" id="ARBA00023170"/>
    </source>
</evidence>
<feature type="transmembrane region" description="Helical" evidence="13">
    <location>
        <begin position="756"/>
        <end position="778"/>
    </location>
</feature>
<sequence length="938" mass="105205">MCNGQSCYVFFLEHKDWKSALKECRQGLPFYTDGVHLVQLETKEEGQLINDFVRKLTDKTTTIWTSGSKCPHRENDSSSTKFLWIDNIDVSDWINDGFSSLEAQSKIEPYQGCMYLYMIISQNSSQEVIYGYTTESSAYSYICEMMSPDRPSTTSRFSDMETSSQESITSATTDKILSSTDSTSVTTMMSYPSTDFPPQKTISVTTSSPKHMSSITSTMAHNPSTEPFTYPTSTEKDIFPVYTESSSQGISTPADNMICSPVSSPCNQHTTTRESNAMDHFNRSSKITHSLNYCPGREDRGIQWPNILNGSECSCPCPGNSIGKATWRCENMKFVTPVPTYSNCKHQWLIILDEQIKSGWNILDISKSLNERTLEQDIFGGDVAAIISIGKKLREELERNLNEKTNDIKGLLELVIDNVISTYDNLVNEKHDLAWKDLPHHDRVTSASNIMSEVDKLGILLSCQLSPGSRTSVIKKFVALEAFTFPEQQIENVLKFPEQTNTQLILPKGLNTSDYPSACAIMTGVGVHYKRLGNYLRPQNDGSEETDQVINTNEVNSDILGFTVGKSENSISLPAGLDVIMRLDHLRKGRASNVSCVFWNTTSEKYPEWDTSGCRLMWTTTTSTYCACSHLTNFAVLMDFSGVTLKKHNKPLRILSLVCCVSSIVALGLTIAFLVLFRPLRCRRSTITCNVSASLLVTHFFVVVGLDRTEVPALCGIIAGILHYSILAAFSWMLLEGFHLYQMIVVVFTRVDRLRIHWFYAFGYGVPFVIVLTSSIVYPSGFGTEQNCWLERKKGMVWSFAGPAGVVILANIIILIVSLRSAASSKLIAEQTSTKKTMNWLKGTFSLMTLLGLTWVVGFFFNTEATVGFAYLFVIMNGLQGVFIFVFNVVMNEKVQNYLARVYINRSLSQPLFVREYQTRSSVSERSQESTHSRNHKK</sequence>
<feature type="transmembrane region" description="Helical" evidence="13">
    <location>
        <begin position="654"/>
        <end position="675"/>
    </location>
</feature>
<proteinExistence type="predicted"/>
<evidence type="ECO:0000256" key="10">
    <source>
        <dbReference type="ARBA" id="ARBA00023224"/>
    </source>
</evidence>
<evidence type="ECO:0000256" key="12">
    <source>
        <dbReference type="SAM" id="MobiDB-lite"/>
    </source>
</evidence>
<evidence type="ECO:0000259" key="17">
    <source>
        <dbReference type="PROSITE" id="PS50261"/>
    </source>
</evidence>
<keyword evidence="10" id="KW-0807">Transducer</keyword>
<dbReference type="Pfam" id="PF00002">
    <property type="entry name" value="7tm_2"/>
    <property type="match status" value="1"/>
</dbReference>
<evidence type="ECO:0000256" key="7">
    <source>
        <dbReference type="ARBA" id="ARBA00023136"/>
    </source>
</evidence>
<evidence type="ECO:0000259" key="16">
    <source>
        <dbReference type="PROSITE" id="PS50227"/>
    </source>
</evidence>
<evidence type="ECO:0000259" key="15">
    <source>
        <dbReference type="PROSITE" id="PS50221"/>
    </source>
</evidence>
<dbReference type="InterPro" id="IPR046338">
    <property type="entry name" value="GAIN_dom_sf"/>
</dbReference>
<keyword evidence="18" id="KW-1185">Reference proteome</keyword>
<keyword evidence="5 13" id="KW-1133">Transmembrane helix</keyword>
<evidence type="ECO:0000256" key="4">
    <source>
        <dbReference type="ARBA" id="ARBA00022729"/>
    </source>
</evidence>
<dbReference type="InterPro" id="IPR017981">
    <property type="entry name" value="GPCR_2-like_7TM"/>
</dbReference>
<evidence type="ECO:0000256" key="2">
    <source>
        <dbReference type="ARBA" id="ARBA00022475"/>
    </source>
</evidence>
<organism evidence="18 19">
    <name type="scientific">Limulus polyphemus</name>
    <name type="common">Atlantic horseshoe crab</name>
    <dbReference type="NCBI Taxonomy" id="6850"/>
    <lineage>
        <taxon>Eukaryota</taxon>
        <taxon>Metazoa</taxon>
        <taxon>Ecdysozoa</taxon>
        <taxon>Arthropoda</taxon>
        <taxon>Chelicerata</taxon>
        <taxon>Merostomata</taxon>
        <taxon>Xiphosura</taxon>
        <taxon>Limulidae</taxon>
        <taxon>Limulus</taxon>
    </lineage>
</organism>
<dbReference type="GeneID" id="111085126"/>
<evidence type="ECO:0000256" key="13">
    <source>
        <dbReference type="SAM" id="Phobius"/>
    </source>
</evidence>
<feature type="coiled-coil region" evidence="11">
    <location>
        <begin position="387"/>
        <end position="414"/>
    </location>
</feature>
<feature type="transmembrane region" description="Helical" evidence="13">
    <location>
        <begin position="867"/>
        <end position="891"/>
    </location>
</feature>
<evidence type="ECO:0000259" key="14">
    <source>
        <dbReference type="PROSITE" id="PS50041"/>
    </source>
</evidence>
<dbReference type="InterPro" id="IPR001304">
    <property type="entry name" value="C-type_lectin-like"/>
</dbReference>
<dbReference type="SMART" id="SM00303">
    <property type="entry name" value="GPS"/>
    <property type="match status" value="1"/>
</dbReference>
<feature type="region of interest" description="Disordered" evidence="12">
    <location>
        <begin position="190"/>
        <end position="224"/>
    </location>
</feature>
<dbReference type="PRINTS" id="PR00249">
    <property type="entry name" value="GPCRSECRETIN"/>
</dbReference>
<dbReference type="InterPro" id="IPR057244">
    <property type="entry name" value="GAIN_B"/>
</dbReference>
<feature type="domain" description="G-protein coupled receptors family 2 profile 1" evidence="16">
    <location>
        <begin position="265"/>
        <end position="348"/>
    </location>
</feature>
<comment type="subcellular location">
    <subcellularLocation>
        <location evidence="1">Cell membrane</location>
        <topology evidence="1">Multi-pass membrane protein</topology>
    </subcellularLocation>
</comment>
<evidence type="ECO:0000256" key="1">
    <source>
        <dbReference type="ARBA" id="ARBA00004651"/>
    </source>
</evidence>
<feature type="transmembrane region" description="Helical" evidence="13">
    <location>
        <begin position="798"/>
        <end position="819"/>
    </location>
</feature>
<dbReference type="InterPro" id="IPR032471">
    <property type="entry name" value="AGRL2-4_GAIN_subdom_A"/>
</dbReference>
<keyword evidence="6" id="KW-0297">G-protein coupled receptor</keyword>
<dbReference type="SUPFAM" id="SSF56436">
    <property type="entry name" value="C-type lectin-like"/>
    <property type="match status" value="1"/>
</dbReference>
<accession>A0ABM1S392</accession>
<feature type="compositionally biased region" description="Polar residues" evidence="12">
    <location>
        <begin position="200"/>
        <end position="224"/>
    </location>
</feature>
<keyword evidence="9" id="KW-0675">Receptor</keyword>
<keyword evidence="7 13" id="KW-0472">Membrane</keyword>
<dbReference type="Proteomes" id="UP000694941">
    <property type="component" value="Unplaced"/>
</dbReference>
<dbReference type="InterPro" id="IPR036445">
    <property type="entry name" value="GPCR_2_extracell_dom_sf"/>
</dbReference>
<keyword evidence="4" id="KW-0732">Signal</keyword>
<dbReference type="Pfam" id="PF16489">
    <property type="entry name" value="GAIN"/>
    <property type="match status" value="1"/>
</dbReference>
<dbReference type="Gene3D" id="3.10.100.10">
    <property type="entry name" value="Mannose-Binding Protein A, subunit A"/>
    <property type="match status" value="1"/>
</dbReference>